<accession>A0A5B9N3Z6</accession>
<proteinExistence type="predicted"/>
<evidence type="ECO:0000313" key="2">
    <source>
        <dbReference type="Proteomes" id="UP000325103"/>
    </source>
</evidence>
<name>A0A5B9N3Z6_9CAUD</name>
<reference evidence="1 2" key="1">
    <citation type="submission" date="2019-04" db="EMBL/GenBank/DDBJ databases">
        <title>Nine Novel Phages from a Plateau Lake in Southwest China Provide Insights into Aeromonas Phage Diversity.</title>
        <authorList>
            <person name="Xiao W."/>
            <person name="Bai M."/>
            <person name="Wang Y."/>
            <person name="Cui X."/>
        </authorList>
    </citation>
    <scope>NUCLEOTIDE SEQUENCE [LARGE SCALE GENOMIC DNA]</scope>
</reference>
<dbReference type="EMBL" id="MK813941">
    <property type="protein sequence ID" value="QEG08798.1"/>
    <property type="molecule type" value="Genomic_DNA"/>
</dbReference>
<dbReference type="Proteomes" id="UP000325103">
    <property type="component" value="Segment"/>
</dbReference>
<dbReference type="GeneID" id="55617254"/>
<gene>
    <name evidence="1" type="primary">4L372XY_083</name>
</gene>
<sequence>MALKDVDHIQIKENFVQEGLDYLPESIQKPNIQKVLQIDLERWKVIDDTLYRLAVRRLLSEATGIYLDDVGARFQIYRNGLDDDDYRATLFLKTGEAQKHGTRSDIINVLYQLLGSESVFTWKGDKYRFDIAISSPCFNLATTAEDVAALMPLITELRIVDGIGTPFVFEGDNDGEGFGISNDTNIPSNGGRLMFTSYKSTYDI</sequence>
<evidence type="ECO:0000313" key="1">
    <source>
        <dbReference type="EMBL" id="QEG08798.1"/>
    </source>
</evidence>
<protein>
    <submittedName>
        <fullName evidence="1">Uncharacterized protein</fullName>
    </submittedName>
</protein>
<organism evidence="1 2">
    <name type="scientific">Aeromonas phage 4L372XY</name>
    <dbReference type="NCBI Taxonomy" id="2588520"/>
    <lineage>
        <taxon>Viruses</taxon>
        <taxon>Duplodnaviria</taxon>
        <taxon>Heunggongvirae</taxon>
        <taxon>Uroviricota</taxon>
        <taxon>Caudoviricetes</taxon>
        <taxon>Plateaulakevirus</taxon>
        <taxon>Plateaulakevirus pv4L372XY</taxon>
    </lineage>
</organism>
<keyword evidence="2" id="KW-1185">Reference proteome</keyword>
<dbReference type="RefSeq" id="YP_009846882.1">
    <property type="nucleotide sequence ID" value="NC_048772.1"/>
</dbReference>
<dbReference type="KEGG" id="vg:55617254"/>